<evidence type="ECO:0000313" key="2">
    <source>
        <dbReference type="EMBL" id="EME37199.1"/>
    </source>
</evidence>
<comment type="caution">
    <text evidence="2">The sequence shown here is derived from an EMBL/GenBank/DDBJ whole genome shotgun (WGS) entry which is preliminary data.</text>
</comment>
<organism evidence="2 3">
    <name type="scientific">Kocuria palustris PEL</name>
    <dbReference type="NCBI Taxonomy" id="1236550"/>
    <lineage>
        <taxon>Bacteria</taxon>
        <taxon>Bacillati</taxon>
        <taxon>Actinomycetota</taxon>
        <taxon>Actinomycetes</taxon>
        <taxon>Micrococcales</taxon>
        <taxon>Micrococcaceae</taxon>
        <taxon>Kocuria</taxon>
    </lineage>
</organism>
<dbReference type="EMBL" id="ANHZ02000005">
    <property type="protein sequence ID" value="EME37199.1"/>
    <property type="molecule type" value="Genomic_DNA"/>
</dbReference>
<accession>M2YF40</accession>
<proteinExistence type="predicted"/>
<keyword evidence="3" id="KW-1185">Reference proteome</keyword>
<feature type="region of interest" description="Disordered" evidence="1">
    <location>
        <begin position="17"/>
        <end position="55"/>
    </location>
</feature>
<dbReference type="AlphaFoldDB" id="M2YF40"/>
<name>M2YF40_9MICC</name>
<sequence length="144" mass="14722">MAASALLAAVAVLPGCASGGEAPLESPEAVSGPQASAEAGTVSREQAEPHPAAPEQCAVVSELYLSLTLLPLAEEDGAPSLDPAATAGDVREAADDAPAAVRDDFDEAAGLLEDYGMGLEPQELDALRTRLEPVDLWIDRRCAS</sequence>
<dbReference type="Proteomes" id="UP000009877">
    <property type="component" value="Unassembled WGS sequence"/>
</dbReference>
<evidence type="ECO:0000256" key="1">
    <source>
        <dbReference type="SAM" id="MobiDB-lite"/>
    </source>
</evidence>
<gene>
    <name evidence="2" type="ORF">C884_02113</name>
</gene>
<evidence type="ECO:0000313" key="3">
    <source>
        <dbReference type="Proteomes" id="UP000009877"/>
    </source>
</evidence>
<reference evidence="2 3" key="1">
    <citation type="journal article" date="2014" name="Genome Announc.">
        <title>Draft Genome Sequence of Kocuria palustris PEL.</title>
        <authorList>
            <person name="Sharma G."/>
            <person name="Khatri I."/>
            <person name="Subramanian S."/>
        </authorList>
    </citation>
    <scope>NUCLEOTIDE SEQUENCE [LARGE SCALE GENOMIC DNA]</scope>
    <source>
        <strain evidence="2 3">PEL</strain>
    </source>
</reference>
<feature type="region of interest" description="Disordered" evidence="1">
    <location>
        <begin position="76"/>
        <end position="95"/>
    </location>
</feature>
<protein>
    <submittedName>
        <fullName evidence="2">Uncharacterized protein</fullName>
    </submittedName>
</protein>